<evidence type="ECO:0000256" key="2">
    <source>
        <dbReference type="ARBA" id="ARBA00022737"/>
    </source>
</evidence>
<feature type="domain" description="HECT" evidence="6">
    <location>
        <begin position="675"/>
        <end position="1001"/>
    </location>
</feature>
<dbReference type="EMBL" id="OZ035842">
    <property type="protein sequence ID" value="CAL1595270.1"/>
    <property type="molecule type" value="Genomic_DNA"/>
</dbReference>
<feature type="active site" description="Glycyl thioester intermediate" evidence="4">
    <location>
        <position position="970"/>
    </location>
</feature>
<evidence type="ECO:0000256" key="3">
    <source>
        <dbReference type="ARBA" id="ARBA00022786"/>
    </source>
</evidence>
<dbReference type="PANTHER" id="PTHR45622">
    <property type="entry name" value="UBIQUITIN-PROTEIN LIGASE E3A-RELATED"/>
    <property type="match status" value="1"/>
</dbReference>
<gene>
    <name evidence="7" type="ORF">KC01_LOCUS24097</name>
</gene>
<dbReference type="InterPro" id="IPR000569">
    <property type="entry name" value="HECT_dom"/>
</dbReference>
<keyword evidence="2" id="KW-0677">Repeat</keyword>
<reference evidence="7 8" key="1">
    <citation type="submission" date="2024-04" db="EMBL/GenBank/DDBJ databases">
        <authorList>
            <person name="Waldvogel A.-M."/>
            <person name="Schoenle A."/>
        </authorList>
    </citation>
    <scope>NUCLEOTIDE SEQUENCE [LARGE SCALE GENOMIC DNA]</scope>
</reference>
<dbReference type="SMART" id="SM00119">
    <property type="entry name" value="HECTc"/>
    <property type="match status" value="1"/>
</dbReference>
<dbReference type="Gene3D" id="2.130.10.30">
    <property type="entry name" value="Regulator of chromosome condensation 1/beta-lactamase-inhibitor protein II"/>
    <property type="match status" value="1"/>
</dbReference>
<feature type="repeat" description="RCC1" evidence="5">
    <location>
        <begin position="193"/>
        <end position="244"/>
    </location>
</feature>
<evidence type="ECO:0000256" key="4">
    <source>
        <dbReference type="PROSITE-ProRule" id="PRU00104"/>
    </source>
</evidence>
<dbReference type="SUPFAM" id="SSF56204">
    <property type="entry name" value="Hect, E3 ligase catalytic domain"/>
    <property type="match status" value="1"/>
</dbReference>
<evidence type="ECO:0000313" key="7">
    <source>
        <dbReference type="EMBL" id="CAL1595270.1"/>
    </source>
</evidence>
<dbReference type="PROSITE" id="PS50012">
    <property type="entry name" value="RCC1_3"/>
    <property type="match status" value="4"/>
</dbReference>
<dbReference type="GO" id="GO:0061630">
    <property type="term" value="F:ubiquitin protein ligase activity"/>
    <property type="evidence" value="ECO:0007669"/>
    <property type="project" value="TreeGrafter"/>
</dbReference>
<keyword evidence="3 4" id="KW-0833">Ubl conjugation pathway</keyword>
<feature type="repeat" description="RCC1" evidence="5">
    <location>
        <begin position="245"/>
        <end position="296"/>
    </location>
</feature>
<dbReference type="InterPro" id="IPR035983">
    <property type="entry name" value="Hect_E3_ubiquitin_ligase"/>
</dbReference>
<dbReference type="Pfam" id="PF25390">
    <property type="entry name" value="WD40_RLD"/>
    <property type="match status" value="1"/>
</dbReference>
<keyword evidence="8" id="KW-1185">Reference proteome</keyword>
<dbReference type="PRINTS" id="PR00633">
    <property type="entry name" value="RCCNDNSATION"/>
</dbReference>
<dbReference type="GO" id="GO:0016567">
    <property type="term" value="P:protein ubiquitination"/>
    <property type="evidence" value="ECO:0007669"/>
    <property type="project" value="TreeGrafter"/>
</dbReference>
<evidence type="ECO:0000259" key="6">
    <source>
        <dbReference type="PROSITE" id="PS50237"/>
    </source>
</evidence>
<dbReference type="GO" id="GO:0005737">
    <property type="term" value="C:cytoplasm"/>
    <property type="evidence" value="ECO:0007669"/>
    <property type="project" value="TreeGrafter"/>
</dbReference>
<evidence type="ECO:0000313" key="8">
    <source>
        <dbReference type="Proteomes" id="UP001497482"/>
    </source>
</evidence>
<dbReference type="Gene3D" id="3.90.1750.10">
    <property type="entry name" value="Hect, E3 ligase catalytic domains"/>
    <property type="match status" value="1"/>
</dbReference>
<dbReference type="InterPro" id="IPR009091">
    <property type="entry name" value="RCC1/BLIP-II"/>
</dbReference>
<feature type="repeat" description="RCC1" evidence="5">
    <location>
        <begin position="140"/>
        <end position="192"/>
    </location>
</feature>
<dbReference type="GO" id="GO:0006511">
    <property type="term" value="P:ubiquitin-dependent protein catabolic process"/>
    <property type="evidence" value="ECO:0007669"/>
    <property type="project" value="TreeGrafter"/>
</dbReference>
<proteinExistence type="predicted"/>
<name>A0AAV2L2J1_KNICA</name>
<dbReference type="InterPro" id="IPR051709">
    <property type="entry name" value="Ub-ligase/GTPase-reg"/>
</dbReference>
<dbReference type="Gene3D" id="3.30.2410.10">
    <property type="entry name" value="Hect, E3 ligase catalytic domain"/>
    <property type="match status" value="1"/>
</dbReference>
<accession>A0AAV2L2J1</accession>
<dbReference type="Gene3D" id="3.30.2160.10">
    <property type="entry name" value="Hect, E3 ligase catalytic domain"/>
    <property type="match status" value="1"/>
</dbReference>
<dbReference type="InterPro" id="IPR000408">
    <property type="entry name" value="Reg_chr_condens"/>
</dbReference>
<evidence type="ECO:0000256" key="1">
    <source>
        <dbReference type="ARBA" id="ARBA00022679"/>
    </source>
</evidence>
<feature type="repeat" description="RCC1" evidence="5">
    <location>
        <begin position="297"/>
        <end position="351"/>
    </location>
</feature>
<dbReference type="PROSITE" id="PS00626">
    <property type="entry name" value="RCC1_2"/>
    <property type="match status" value="4"/>
</dbReference>
<protein>
    <recommendedName>
        <fullName evidence="6">HECT domain-containing protein</fullName>
    </recommendedName>
</protein>
<sequence>MMFSWGEQCSRGFRLRDGTYESQNRKKKGIYHLDLGFDITHLFEGLRLLSFVKSNGNAFIIHKTEDKSGTRSRGKQKCVECKDKIRAVSCTDEEVMLLTRKGQLLCVGKGHPRPLKCFSGLQVFQVSCGSKHSIALTKDGQVFTWGQNCRGQLGLGPDVPSATSVVQVQSLSDLPLVQVAAGADHSFSLSLSGALFGWGSNSCGQLGLGDTTDRHSPTIVHYLNSKKSCYVSCGLSHTAVLTKDGAVFTFGSGRHGQLGHNSIRDELRPRLVAELWGTKVTQVACGRQHTLVMTEAQRLFSFGSGDHGQLGRGNSHTAVPLPVRLPPEHCDGVQIAKIFAGANCSFATCPEDVDTVTDIVPWDGQPSLEDLILNWTSGSTQWKQTKLKEIHKTFSSLSRLNRSFLEHRKEKHFQTSTNYCGLDLPAAERSFARLLDNGAVLKQVEASVLEGLLSLNQAPVGVEGLRVYLLLTELLVVVLKHHQDSVLPKTVAGVICQLPPESLKVLRDWHDSLPFGTRKRHIEMWINALSQMLQQHLDISGPLKPSNLVQILEDMYNINTTKTGDEKLPERIFYLRLSDTFLQEDVIQWRSTKARTYRCGKPFVLCDYTFLMDLPSKKKVFDLDCTWTQAENQQHQSYLNWFFGLFTSPQPDLFHLRLKRESLVEDTFQQLAVCSKAELRKPLIVHFDGDSKNSLVYTRDLFHHLFLQLVSVDSELLVLNESQTLVWFPSQQLSKKKKQQFFLLGKLCGLALYNQCIIQLPFPLALFKKLLRLEPCLEDLTELSPSIGQSLQYVLNYEHDVEEDLHMYFTINWDKTEVELDPSNPGKPVTNGNRQEFVDAYVQHVFTTSVQRAFEEFRRGFFQVCEESTVQLFRPEELRGVMVGSQNYDWAIFKQGAVCDTPFYEDHPTILMFWEVFEELDEEQKKDFLWFLTGYRRAPVFGLGQIKMRIREKFVIDRCTDKHFPESLTCHSILDLPLYSSKEIMKDRVTEAIQSEAGFRV</sequence>
<dbReference type="Proteomes" id="UP001497482">
    <property type="component" value="Chromosome 20"/>
</dbReference>
<dbReference type="SUPFAM" id="SSF50985">
    <property type="entry name" value="RCC1/BLIP-II"/>
    <property type="match status" value="1"/>
</dbReference>
<keyword evidence="1" id="KW-0808">Transferase</keyword>
<organism evidence="7 8">
    <name type="scientific">Knipowitschia caucasica</name>
    <name type="common">Caucasian dwarf goby</name>
    <name type="synonym">Pomatoschistus caucasicus</name>
    <dbReference type="NCBI Taxonomy" id="637954"/>
    <lineage>
        <taxon>Eukaryota</taxon>
        <taxon>Metazoa</taxon>
        <taxon>Chordata</taxon>
        <taxon>Craniata</taxon>
        <taxon>Vertebrata</taxon>
        <taxon>Euteleostomi</taxon>
        <taxon>Actinopterygii</taxon>
        <taxon>Neopterygii</taxon>
        <taxon>Teleostei</taxon>
        <taxon>Neoteleostei</taxon>
        <taxon>Acanthomorphata</taxon>
        <taxon>Gobiaria</taxon>
        <taxon>Gobiiformes</taxon>
        <taxon>Gobioidei</taxon>
        <taxon>Gobiidae</taxon>
        <taxon>Gobiinae</taxon>
        <taxon>Knipowitschia</taxon>
    </lineage>
</organism>
<dbReference type="AlphaFoldDB" id="A0AAV2L2J1"/>
<dbReference type="PANTHER" id="PTHR45622:SF73">
    <property type="entry name" value="E3 UBIQUITIN-PROTEIN LIGASE HERC4-LIKE ISOFORM X1-RELATED"/>
    <property type="match status" value="1"/>
</dbReference>
<evidence type="ECO:0000256" key="5">
    <source>
        <dbReference type="PROSITE-ProRule" id="PRU00235"/>
    </source>
</evidence>
<dbReference type="PROSITE" id="PS50237">
    <property type="entry name" value="HECT"/>
    <property type="match status" value="1"/>
</dbReference>
<dbReference type="FunFam" id="3.30.2410.10:FF:000003">
    <property type="entry name" value="probable E3 ubiquitin-protein ligase HERC4 isoform X1"/>
    <property type="match status" value="1"/>
</dbReference>
<dbReference type="Pfam" id="PF00632">
    <property type="entry name" value="HECT"/>
    <property type="match status" value="1"/>
</dbReference>
<dbReference type="InterPro" id="IPR058923">
    <property type="entry name" value="RCC1-like_dom"/>
</dbReference>